<dbReference type="SUPFAM" id="SSF53448">
    <property type="entry name" value="Nucleotide-diphospho-sugar transferases"/>
    <property type="match status" value="1"/>
</dbReference>
<dbReference type="Pfam" id="PF13704">
    <property type="entry name" value="Glyco_tranf_2_4"/>
    <property type="match status" value="1"/>
</dbReference>
<dbReference type="OrthoDB" id="565316at2"/>
<dbReference type="AlphaFoldDB" id="A0A4R8ZLM0"/>
<keyword evidence="2" id="KW-1185">Reference proteome</keyword>
<comment type="caution">
    <text evidence="1">The sequence shown here is derived from an EMBL/GenBank/DDBJ whole genome shotgun (WGS) entry which is preliminary data.</text>
</comment>
<organism evidence="1 2">
    <name type="scientific">Cryobacterium lyxosi</name>
    <dbReference type="NCBI Taxonomy" id="1259228"/>
    <lineage>
        <taxon>Bacteria</taxon>
        <taxon>Bacillati</taxon>
        <taxon>Actinomycetota</taxon>
        <taxon>Actinomycetes</taxon>
        <taxon>Micrococcales</taxon>
        <taxon>Microbacteriaceae</taxon>
        <taxon>Cryobacterium</taxon>
    </lineage>
</organism>
<protein>
    <submittedName>
        <fullName evidence="1">Glycosyltransferase family 2 protein</fullName>
    </submittedName>
</protein>
<gene>
    <name evidence="1" type="ORF">E3T27_00360</name>
</gene>
<dbReference type="EMBL" id="SOGT01000001">
    <property type="protein sequence ID" value="TFD29326.1"/>
    <property type="molecule type" value="Genomic_DNA"/>
</dbReference>
<proteinExistence type="predicted"/>
<name>A0A4R8ZLM0_9MICO</name>
<evidence type="ECO:0000313" key="1">
    <source>
        <dbReference type="EMBL" id="TFD29326.1"/>
    </source>
</evidence>
<keyword evidence="1" id="KW-0808">Transferase</keyword>
<dbReference type="Gene3D" id="3.90.550.10">
    <property type="entry name" value="Spore Coat Polysaccharide Biosynthesis Protein SpsA, Chain A"/>
    <property type="match status" value="1"/>
</dbReference>
<dbReference type="Proteomes" id="UP000298424">
    <property type="component" value="Unassembled WGS sequence"/>
</dbReference>
<sequence>MTLMVRDEADIIGPMIDHHLSQGVDTIIVTDNGSVDGTLEILQSYEDAIVLKQDLVQRKQQHSVVTAMAREAFTRFGADWVINADADEFWLPTAAGRTLREVFTEIPPDLQTFTVPVIDMIGAASLRGTGLQRLRYRDTRSVTRLAELGLHAHSTPNAVHIGHEFIEVAQGNHSVNLESVGTLPGHLGIEVLHFPWRSWEQFERKVRNSGKAYESNPDLQPSPNHHGMREYRRWKLGSLQSFYVLRHPAEDELAQGSLTGELRLDSRIADAMASPVEDEPLDPFAEQAARTYGPILSATEHESRALAAASDVRIRELLGYIDDAKHRIDGLLSDLLGIEAAAGLREGSLRADLEATRARKIVRLTDAVRRATQGRF</sequence>
<dbReference type="GO" id="GO:0016740">
    <property type="term" value="F:transferase activity"/>
    <property type="evidence" value="ECO:0007669"/>
    <property type="project" value="UniProtKB-KW"/>
</dbReference>
<dbReference type="InterPro" id="IPR029044">
    <property type="entry name" value="Nucleotide-diphossugar_trans"/>
</dbReference>
<reference evidence="1 2" key="1">
    <citation type="submission" date="2019-03" db="EMBL/GenBank/DDBJ databases">
        <title>Genomics of glacier-inhabiting Cryobacterium strains.</title>
        <authorList>
            <person name="Liu Q."/>
            <person name="Xin Y.-H."/>
        </authorList>
    </citation>
    <scope>NUCLEOTIDE SEQUENCE [LARGE SCALE GENOMIC DNA]</scope>
    <source>
        <strain evidence="1 2">TMT1-1</strain>
    </source>
</reference>
<accession>A0A4R8ZLM0</accession>
<evidence type="ECO:0000313" key="2">
    <source>
        <dbReference type="Proteomes" id="UP000298424"/>
    </source>
</evidence>